<sequence>MHITAEILTIGDEILYGQINDTNSTWIGQQLSERGIKVIRKTTVGDVENEMMAAFAEAEKRADIIIITGGLGPTKDDLTKPLLARYFGMELALHEEALAEITALFEKRGFQMTDTNRQQAWLPKGSTKLTNRMGTAPGMWFEKGDKTFVSLPGVPYEMKVLISEQVIPRLREKYTLPVIYHKMIRTIGIGESWLSDKIEWWETSLPPHIRLAYLPSPGEVKLRLTGAGPNLETLAKEVQAEIDRVLPDIQKFVYGYDQETIESAIGKLLLERKLTVSTAESCTGGYLAHEITSVPGSSAYYVGSIISYDNRIKTDELGVKQETLDTVGAVSEETVRQMAEGVRKRLKTDIGLATSGVAGPDGGTPEKPVGTVWIACAFEGQTFTRKLQLTTDRQINIHASALHTLNLLRTSLMEMEEVAK</sequence>
<gene>
    <name evidence="3" type="ORF">RT717_14940</name>
</gene>
<dbReference type="SUPFAM" id="SSF53218">
    <property type="entry name" value="Molybdenum cofactor biosynthesis proteins"/>
    <property type="match status" value="1"/>
</dbReference>
<dbReference type="PIRSF" id="PIRSF006728">
    <property type="entry name" value="CinA"/>
    <property type="match status" value="1"/>
</dbReference>
<dbReference type="SUPFAM" id="SSF142433">
    <property type="entry name" value="CinA-like"/>
    <property type="match status" value="1"/>
</dbReference>
<dbReference type="Gene3D" id="3.40.980.10">
    <property type="entry name" value="MoaB/Mog-like domain"/>
    <property type="match status" value="1"/>
</dbReference>
<protein>
    <recommendedName>
        <fullName evidence="1">CinA-like protein</fullName>
    </recommendedName>
</protein>
<accession>A0ABZ0IIP6</accession>
<comment type="similarity">
    <text evidence="1">Belongs to the CinA family.</text>
</comment>
<dbReference type="HAMAP" id="MF_00226_B">
    <property type="entry name" value="CinA_B"/>
    <property type="match status" value="1"/>
</dbReference>
<dbReference type="Proteomes" id="UP001302349">
    <property type="component" value="Chromosome"/>
</dbReference>
<evidence type="ECO:0000313" key="4">
    <source>
        <dbReference type="Proteomes" id="UP001302349"/>
    </source>
</evidence>
<name>A0ABZ0IIP6_9BACT</name>
<evidence type="ECO:0000259" key="2">
    <source>
        <dbReference type="SMART" id="SM00852"/>
    </source>
</evidence>
<dbReference type="InterPro" id="IPR041424">
    <property type="entry name" value="CinA_KH"/>
</dbReference>
<dbReference type="NCBIfam" id="NF001813">
    <property type="entry name" value="PRK00549.1"/>
    <property type="match status" value="1"/>
</dbReference>
<evidence type="ECO:0000313" key="3">
    <source>
        <dbReference type="EMBL" id="WOK04374.1"/>
    </source>
</evidence>
<dbReference type="NCBIfam" id="TIGR00177">
    <property type="entry name" value="molyb_syn"/>
    <property type="match status" value="1"/>
</dbReference>
<dbReference type="NCBIfam" id="TIGR00199">
    <property type="entry name" value="PncC_domain"/>
    <property type="match status" value="1"/>
</dbReference>
<dbReference type="Pfam" id="PF02464">
    <property type="entry name" value="CinA"/>
    <property type="match status" value="1"/>
</dbReference>
<dbReference type="Pfam" id="PF00994">
    <property type="entry name" value="MoCF_biosynth"/>
    <property type="match status" value="1"/>
</dbReference>
<evidence type="ECO:0000256" key="1">
    <source>
        <dbReference type="HAMAP-Rule" id="MF_00226"/>
    </source>
</evidence>
<reference evidence="3 4" key="1">
    <citation type="journal article" date="2023" name="Microbiol. Resour. Announc.">
        <title>Complete Genome Sequence of Imperialibacter roseus strain P4T.</title>
        <authorList>
            <person name="Tizabi D.R."/>
            <person name="Bachvaroff T."/>
            <person name="Hill R.T."/>
        </authorList>
    </citation>
    <scope>NUCLEOTIDE SEQUENCE [LARGE SCALE GENOMIC DNA]</scope>
    <source>
        <strain evidence="3 4">P4T</strain>
    </source>
</reference>
<dbReference type="SMART" id="SM00852">
    <property type="entry name" value="MoCF_biosynth"/>
    <property type="match status" value="1"/>
</dbReference>
<dbReference type="Gene3D" id="3.30.70.2860">
    <property type="match status" value="1"/>
</dbReference>
<dbReference type="Pfam" id="PF18146">
    <property type="entry name" value="CinA_KH"/>
    <property type="match status" value="1"/>
</dbReference>
<dbReference type="PANTHER" id="PTHR13939">
    <property type="entry name" value="NICOTINAMIDE-NUCLEOTIDE AMIDOHYDROLASE PNCC"/>
    <property type="match status" value="1"/>
</dbReference>
<dbReference type="InterPro" id="IPR036425">
    <property type="entry name" value="MoaB/Mog-like_dom_sf"/>
</dbReference>
<dbReference type="PANTHER" id="PTHR13939:SF0">
    <property type="entry name" value="NMN AMIDOHYDROLASE-LIKE PROTEIN YFAY"/>
    <property type="match status" value="1"/>
</dbReference>
<proteinExistence type="inferred from homology"/>
<feature type="domain" description="MoaB/Mog" evidence="2">
    <location>
        <begin position="6"/>
        <end position="173"/>
    </location>
</feature>
<dbReference type="EMBL" id="CP136051">
    <property type="protein sequence ID" value="WOK04374.1"/>
    <property type="molecule type" value="Genomic_DNA"/>
</dbReference>
<organism evidence="3 4">
    <name type="scientific">Imperialibacter roseus</name>
    <dbReference type="NCBI Taxonomy" id="1324217"/>
    <lineage>
        <taxon>Bacteria</taxon>
        <taxon>Pseudomonadati</taxon>
        <taxon>Bacteroidota</taxon>
        <taxon>Cytophagia</taxon>
        <taxon>Cytophagales</taxon>
        <taxon>Flammeovirgaceae</taxon>
        <taxon>Imperialibacter</taxon>
    </lineage>
</organism>
<dbReference type="InterPro" id="IPR050101">
    <property type="entry name" value="CinA"/>
</dbReference>
<dbReference type="InterPro" id="IPR008135">
    <property type="entry name" value="Competence-induced_CinA"/>
</dbReference>
<dbReference type="RefSeq" id="WP_317487185.1">
    <property type="nucleotide sequence ID" value="NZ_CP136051.1"/>
</dbReference>
<dbReference type="InterPro" id="IPR036653">
    <property type="entry name" value="CinA-like_C"/>
</dbReference>
<dbReference type="Gene3D" id="3.90.950.20">
    <property type="entry name" value="CinA-like"/>
    <property type="match status" value="1"/>
</dbReference>
<dbReference type="InterPro" id="IPR001453">
    <property type="entry name" value="MoaB/Mog_dom"/>
</dbReference>
<dbReference type="CDD" id="cd00885">
    <property type="entry name" value="cinA"/>
    <property type="match status" value="1"/>
</dbReference>
<dbReference type="NCBIfam" id="TIGR00200">
    <property type="entry name" value="cinA_nterm"/>
    <property type="match status" value="1"/>
</dbReference>
<dbReference type="InterPro" id="IPR008136">
    <property type="entry name" value="CinA_C"/>
</dbReference>
<keyword evidence="4" id="KW-1185">Reference proteome</keyword>